<dbReference type="GO" id="GO:0005829">
    <property type="term" value="C:cytosol"/>
    <property type="evidence" value="ECO:0007669"/>
    <property type="project" value="TreeGrafter"/>
</dbReference>
<dbReference type="Pfam" id="PF00982">
    <property type="entry name" value="Glyco_transf_20"/>
    <property type="match status" value="1"/>
</dbReference>
<proteinExistence type="inferred from homology"/>
<dbReference type="CDD" id="cd01627">
    <property type="entry name" value="HAD_TPP"/>
    <property type="match status" value="1"/>
</dbReference>
<dbReference type="CDD" id="cd03788">
    <property type="entry name" value="GT20_TPS"/>
    <property type="match status" value="1"/>
</dbReference>
<comment type="similarity">
    <text evidence="1">In the C-terminal section; belongs to the trehalose phosphatase family.</text>
</comment>
<dbReference type="eggNOG" id="COG0380">
    <property type="taxonomic scope" value="Bacteria"/>
</dbReference>
<dbReference type="HOGENOM" id="CLU_002351_3_3_4"/>
<dbReference type="AlphaFoldDB" id="C3X1A1"/>
<dbReference type="Pfam" id="PF02358">
    <property type="entry name" value="Trehalose_PPase"/>
    <property type="match status" value="1"/>
</dbReference>
<dbReference type="SUPFAM" id="SSF56784">
    <property type="entry name" value="HAD-like"/>
    <property type="match status" value="1"/>
</dbReference>
<dbReference type="Gene3D" id="3.40.50.1000">
    <property type="entry name" value="HAD superfamily/HAD-like"/>
    <property type="match status" value="1"/>
</dbReference>
<name>C3X1A1_9BURK</name>
<dbReference type="InterPro" id="IPR023214">
    <property type="entry name" value="HAD_sf"/>
</dbReference>
<evidence type="ECO:0000256" key="2">
    <source>
        <dbReference type="ARBA" id="ARBA00008799"/>
    </source>
</evidence>
<evidence type="ECO:0000256" key="1">
    <source>
        <dbReference type="ARBA" id="ARBA00006330"/>
    </source>
</evidence>
<dbReference type="GO" id="GO:0003825">
    <property type="term" value="F:alpha,alpha-trehalose-phosphate synthase (UDP-forming) activity"/>
    <property type="evidence" value="ECO:0007669"/>
    <property type="project" value="TreeGrafter"/>
</dbReference>
<dbReference type="InterPro" id="IPR006379">
    <property type="entry name" value="HAD-SF_hydro_IIB"/>
</dbReference>
<dbReference type="PANTHER" id="PTHR10788">
    <property type="entry name" value="TREHALOSE-6-PHOSPHATE SYNTHASE"/>
    <property type="match status" value="1"/>
</dbReference>
<dbReference type="CAZy" id="GT20">
    <property type="family name" value="Glycosyltransferase Family 20"/>
</dbReference>
<sequence>MKCVIVSNRLPVTVVEKDGKMEFARSSGGLATGLDSLKVPGEKHWLGWAGWQAVPAERRKIRARLKKLGLYPVFLTPEHIHNYYEGYSNSTLWPLCHYFLNYMSCNKDYWRSYCEVNELFCREAMKIIEPGDQVWIHDYQLMLLPGMIRARCPEVSIGYFHHIPFPSYEMFRYLPEREEILRGLLGADLIGFHVHNYMRHFISTVYRVLGMECRLDEVILDNRAVRIDAFPMGINYDLYHGVSDLPDVCEKADELRRLAGDSKIVLSVDRLDYSKGLLPRLEAYASFLKNHPEYREKVTMIMIVVPSRDKVDIYAGLKTRIDELVGAINGAHATVNWNPVHYFYRCFDFEELAAVYSIADIALVTPIRDGMNLVAKEYLAAKRDKPGVLILSEMAGAAADLDQAISVNPADRWQIEEALLKALKMTVKQQKNALAVMQQSLARKNVACWANDFMGELRQVTERNLEMNRKVVDEDGLKNILTDYREANRRLLVLDFDGTLVPLSKNHAQVKPGRKLMNILKCLAADSANTVEICSGRDAASLERWLGHLPIGLAAEHGAFFKEKGVWQRCYEETAWDAEILALLENITHKTPRSEIEIKKTALVWHYRQVDNWLAELRINQLINALMAPCARLGLSLMRGNKIIEIKPAAYNKGTEIRRLLEKNAYDFMLAIGDDTTDEDMFAALPPGAVTIQVGCFTDKTKYTLSGQKDVLPLLAALGKSGMYRKRDRSLFNPVFSRVSVRL</sequence>
<dbReference type="Gene3D" id="3.40.50.2000">
    <property type="entry name" value="Glycogen Phosphorylase B"/>
    <property type="match status" value="2"/>
</dbReference>
<dbReference type="Proteomes" id="UP000003973">
    <property type="component" value="Unassembled WGS sequence"/>
</dbReference>
<dbReference type="EMBL" id="ACDP02000029">
    <property type="protein sequence ID" value="EEO26987.2"/>
    <property type="molecule type" value="Genomic_DNA"/>
</dbReference>
<dbReference type="Gene3D" id="3.30.70.1020">
    <property type="entry name" value="Trehalose-6-phosphate phosphatase related protein, domain 2"/>
    <property type="match status" value="1"/>
</dbReference>
<reference evidence="3" key="1">
    <citation type="submission" date="2011-10" db="EMBL/GenBank/DDBJ databases">
        <title>The Genome Sequence of Oxalobacter formigenes HOxBLS.</title>
        <authorList>
            <consortium name="The Broad Institute Genome Sequencing Platform"/>
            <person name="Earl A."/>
            <person name="Ward D."/>
            <person name="Feldgarden M."/>
            <person name="Gevers D."/>
            <person name="Allison M.J."/>
            <person name="Humphrey S."/>
            <person name="Young S.K."/>
            <person name="Zeng Q."/>
            <person name="Gargeya S."/>
            <person name="Fitzgerald M."/>
            <person name="Haas B."/>
            <person name="Abouelleil A."/>
            <person name="Alvarado L."/>
            <person name="Arachchi H.M."/>
            <person name="Berlin A."/>
            <person name="Brown A."/>
            <person name="Chapman S.B."/>
            <person name="Chen Z."/>
            <person name="Dunbar C."/>
            <person name="Freedman E."/>
            <person name="Gearin G."/>
            <person name="Goldberg J."/>
            <person name="Griggs A."/>
            <person name="Gujja S."/>
            <person name="Heiman D."/>
            <person name="Howarth C."/>
            <person name="Larson L."/>
            <person name="Lui A."/>
            <person name="MacDonald P.J.P."/>
            <person name="Montmayeur A."/>
            <person name="Murphy C."/>
            <person name="Neiman D."/>
            <person name="Pearson M."/>
            <person name="Priest M."/>
            <person name="Roberts A."/>
            <person name="Saif S."/>
            <person name="Shea T."/>
            <person name="Shenoy N."/>
            <person name="Sisk P."/>
            <person name="Stolte C."/>
            <person name="Sykes S."/>
            <person name="Wortman J."/>
            <person name="Nusbaum C."/>
            <person name="Birren B."/>
        </authorList>
    </citation>
    <scope>NUCLEOTIDE SEQUENCE [LARGE SCALE GENOMIC DNA]</scope>
    <source>
        <strain evidence="3">HOxBLS</strain>
    </source>
</reference>
<dbReference type="GO" id="GO:0005992">
    <property type="term" value="P:trehalose biosynthetic process"/>
    <property type="evidence" value="ECO:0007669"/>
    <property type="project" value="InterPro"/>
</dbReference>
<dbReference type="GO" id="GO:0004805">
    <property type="term" value="F:trehalose-phosphatase activity"/>
    <property type="evidence" value="ECO:0007669"/>
    <property type="project" value="TreeGrafter"/>
</dbReference>
<protein>
    <submittedName>
        <fullName evidence="3">Alpha,alpha-trehalose-phosphate synthase (UDP-forming)</fullName>
    </submittedName>
</protein>
<dbReference type="InterPro" id="IPR001830">
    <property type="entry name" value="Glyco_trans_20"/>
</dbReference>
<dbReference type="NCBIfam" id="TIGR00685">
    <property type="entry name" value="T6PP"/>
    <property type="match status" value="1"/>
</dbReference>
<keyword evidence="4" id="KW-1185">Reference proteome</keyword>
<dbReference type="SUPFAM" id="SSF53756">
    <property type="entry name" value="UDP-Glycosyltransferase/glycogen phosphorylase"/>
    <property type="match status" value="1"/>
</dbReference>
<dbReference type="InterPro" id="IPR003337">
    <property type="entry name" value="Trehalose_PPase"/>
</dbReference>
<evidence type="ECO:0000313" key="3">
    <source>
        <dbReference type="EMBL" id="EEO26987.2"/>
    </source>
</evidence>
<accession>C3X1A1</accession>
<comment type="caution">
    <text evidence="3">The sequence shown here is derived from an EMBL/GenBank/DDBJ whole genome shotgun (WGS) entry which is preliminary data.</text>
</comment>
<dbReference type="PANTHER" id="PTHR10788:SF106">
    <property type="entry name" value="BCDNA.GH08860"/>
    <property type="match status" value="1"/>
</dbReference>
<evidence type="ECO:0000313" key="4">
    <source>
        <dbReference type="Proteomes" id="UP000003973"/>
    </source>
</evidence>
<dbReference type="eggNOG" id="COG1877">
    <property type="taxonomic scope" value="Bacteria"/>
</dbReference>
<dbReference type="NCBIfam" id="TIGR01484">
    <property type="entry name" value="HAD-SF-IIB"/>
    <property type="match status" value="1"/>
</dbReference>
<dbReference type="InterPro" id="IPR036412">
    <property type="entry name" value="HAD-like_sf"/>
</dbReference>
<dbReference type="RefSeq" id="WP_020995332.1">
    <property type="nucleotide sequence ID" value="NZ_CABMNL010000001.1"/>
</dbReference>
<gene>
    <name evidence="3" type="ORF">OFAG_00140</name>
</gene>
<comment type="similarity">
    <text evidence="2">Belongs to the glycosyltransferase 20 family.</text>
</comment>
<dbReference type="NCBIfam" id="NF011071">
    <property type="entry name" value="PRK14501.1"/>
    <property type="match status" value="1"/>
</dbReference>
<organism evidence="3 4">
    <name type="scientific">Oxalobacter paraformigenes</name>
    <dbReference type="NCBI Taxonomy" id="556268"/>
    <lineage>
        <taxon>Bacteria</taxon>
        <taxon>Pseudomonadati</taxon>
        <taxon>Pseudomonadota</taxon>
        <taxon>Betaproteobacteria</taxon>
        <taxon>Burkholderiales</taxon>
        <taxon>Oxalobacteraceae</taxon>
        <taxon>Oxalobacter</taxon>
    </lineage>
</organism>